<accession>A0A4Y2F0G6</accession>
<reference evidence="2 3" key="1">
    <citation type="journal article" date="2019" name="Sci. Rep.">
        <title>Orb-weaving spider Araneus ventricosus genome elucidates the spidroin gene catalogue.</title>
        <authorList>
            <person name="Kono N."/>
            <person name="Nakamura H."/>
            <person name="Ohtoshi R."/>
            <person name="Moran D.A.P."/>
            <person name="Shinohara A."/>
            <person name="Yoshida Y."/>
            <person name="Fujiwara M."/>
            <person name="Mori M."/>
            <person name="Tomita M."/>
            <person name="Arakawa K."/>
        </authorList>
    </citation>
    <scope>NUCLEOTIDE SEQUENCE [LARGE SCALE GENOMIC DNA]</scope>
</reference>
<keyword evidence="3" id="KW-1185">Reference proteome</keyword>
<sequence length="157" mass="17942">MTESDEDDSSTLIQNPATNSPVKEGVETMKETTAEDFVKTAIKIQAHSLKFIDEIPSKTFSKDKRKTLREYMVRFMPLVAHQQVVLQLIMGKLGEKDKLLSDKLISLTATKPENAGPSFAEVLSIQRRRSRSRKREEGKGSYILSERRIGRNRFKKK</sequence>
<dbReference type="AlphaFoldDB" id="A0A4Y2F0G6"/>
<evidence type="ECO:0000256" key="1">
    <source>
        <dbReference type="SAM" id="MobiDB-lite"/>
    </source>
</evidence>
<comment type="caution">
    <text evidence="2">The sequence shown here is derived from an EMBL/GenBank/DDBJ whole genome shotgun (WGS) entry which is preliminary data.</text>
</comment>
<evidence type="ECO:0000313" key="2">
    <source>
        <dbReference type="EMBL" id="GBM34601.1"/>
    </source>
</evidence>
<dbReference type="Proteomes" id="UP000499080">
    <property type="component" value="Unassembled WGS sequence"/>
</dbReference>
<name>A0A4Y2F0G6_ARAVE</name>
<gene>
    <name evidence="2" type="ORF">AVEN_171644_1</name>
</gene>
<feature type="region of interest" description="Disordered" evidence="1">
    <location>
        <begin position="120"/>
        <end position="142"/>
    </location>
</feature>
<dbReference type="EMBL" id="BGPR01000764">
    <property type="protein sequence ID" value="GBM34601.1"/>
    <property type="molecule type" value="Genomic_DNA"/>
</dbReference>
<organism evidence="2 3">
    <name type="scientific">Araneus ventricosus</name>
    <name type="common">Orbweaver spider</name>
    <name type="synonym">Epeira ventricosa</name>
    <dbReference type="NCBI Taxonomy" id="182803"/>
    <lineage>
        <taxon>Eukaryota</taxon>
        <taxon>Metazoa</taxon>
        <taxon>Ecdysozoa</taxon>
        <taxon>Arthropoda</taxon>
        <taxon>Chelicerata</taxon>
        <taxon>Arachnida</taxon>
        <taxon>Araneae</taxon>
        <taxon>Araneomorphae</taxon>
        <taxon>Entelegynae</taxon>
        <taxon>Araneoidea</taxon>
        <taxon>Araneidae</taxon>
        <taxon>Araneus</taxon>
    </lineage>
</organism>
<feature type="region of interest" description="Disordered" evidence="1">
    <location>
        <begin position="1"/>
        <end position="24"/>
    </location>
</feature>
<evidence type="ECO:0000313" key="3">
    <source>
        <dbReference type="Proteomes" id="UP000499080"/>
    </source>
</evidence>
<protein>
    <submittedName>
        <fullName evidence="2">Uncharacterized protein</fullName>
    </submittedName>
</protein>
<feature type="compositionally biased region" description="Polar residues" evidence="1">
    <location>
        <begin position="10"/>
        <end position="21"/>
    </location>
</feature>
<proteinExistence type="predicted"/>